<protein>
    <submittedName>
        <fullName evidence="9">Interferon alpha-3-like</fullName>
    </submittedName>
</protein>
<dbReference type="SUPFAM" id="SSF47266">
    <property type="entry name" value="4-helical cytokines"/>
    <property type="match status" value="1"/>
</dbReference>
<evidence type="ECO:0000256" key="5">
    <source>
        <dbReference type="ARBA" id="ARBA00023157"/>
    </source>
</evidence>
<evidence type="ECO:0000256" key="2">
    <source>
        <dbReference type="ARBA" id="ARBA00022514"/>
    </source>
</evidence>
<organism evidence="8 9">
    <name type="scientific">Ursus maritimus</name>
    <name type="common">Polar bear</name>
    <name type="synonym">Thalarctos maritimus</name>
    <dbReference type="NCBI Taxonomy" id="29073"/>
    <lineage>
        <taxon>Eukaryota</taxon>
        <taxon>Metazoa</taxon>
        <taxon>Chordata</taxon>
        <taxon>Craniata</taxon>
        <taxon>Vertebrata</taxon>
        <taxon>Euteleostomi</taxon>
        <taxon>Mammalia</taxon>
        <taxon>Eutheria</taxon>
        <taxon>Laurasiatheria</taxon>
        <taxon>Carnivora</taxon>
        <taxon>Caniformia</taxon>
        <taxon>Ursidae</taxon>
        <taxon>Ursus</taxon>
    </lineage>
</organism>
<keyword evidence="4 6" id="KW-0051">Antiviral defense</keyword>
<dbReference type="GO" id="GO:0005615">
    <property type="term" value="C:extracellular space"/>
    <property type="evidence" value="ECO:0007669"/>
    <property type="project" value="UniProtKB-KW"/>
</dbReference>
<evidence type="ECO:0000256" key="6">
    <source>
        <dbReference type="RuleBase" id="RU000436"/>
    </source>
</evidence>
<dbReference type="PANTHER" id="PTHR11691">
    <property type="entry name" value="TYPE I INTERFERON"/>
    <property type="match status" value="1"/>
</dbReference>
<evidence type="ECO:0000313" key="8">
    <source>
        <dbReference type="Proteomes" id="UP000261680"/>
    </source>
</evidence>
<dbReference type="KEGG" id="umr:121103066"/>
<dbReference type="GO" id="GO:0051607">
    <property type="term" value="P:defense response to virus"/>
    <property type="evidence" value="ECO:0007669"/>
    <property type="project" value="UniProtKB-KW"/>
</dbReference>
<keyword evidence="8" id="KW-1185">Reference proteome</keyword>
<dbReference type="RefSeq" id="XP_040487407.1">
    <property type="nucleotide sequence ID" value="XM_040631473.1"/>
</dbReference>
<gene>
    <name evidence="9" type="primary">LOC121103066</name>
</gene>
<evidence type="ECO:0000256" key="3">
    <source>
        <dbReference type="ARBA" id="ARBA00022525"/>
    </source>
</evidence>
<evidence type="ECO:0000256" key="4">
    <source>
        <dbReference type="ARBA" id="ARBA00023118"/>
    </source>
</evidence>
<dbReference type="GO" id="GO:0005125">
    <property type="term" value="F:cytokine activity"/>
    <property type="evidence" value="ECO:0007669"/>
    <property type="project" value="UniProtKB-KW"/>
</dbReference>
<dbReference type="AlphaFoldDB" id="A0A8M1FYV9"/>
<dbReference type="PANTHER" id="PTHR11691:SF61">
    <property type="entry name" value="INTERFERON-DELTA-4"/>
    <property type="match status" value="1"/>
</dbReference>
<name>A0A8M1FYV9_URSMA</name>
<dbReference type="Pfam" id="PF00143">
    <property type="entry name" value="Interferon"/>
    <property type="match status" value="1"/>
</dbReference>
<proteinExistence type="inferred from homology"/>
<dbReference type="InterPro" id="IPR000471">
    <property type="entry name" value="Interferon_alpha/beta/delta"/>
</dbReference>
<accession>A0A8M1FYV9</accession>
<dbReference type="SMART" id="SM00076">
    <property type="entry name" value="IFabd"/>
    <property type="match status" value="1"/>
</dbReference>
<comment type="similarity">
    <text evidence="6">Belongs to the alpha/beta interferon family.</text>
</comment>
<dbReference type="InterPro" id="IPR009079">
    <property type="entry name" value="4_helix_cytokine-like_core"/>
</dbReference>
<dbReference type="PRINTS" id="PR00266">
    <property type="entry name" value="INTERFERONAB"/>
</dbReference>
<evidence type="ECO:0000256" key="7">
    <source>
        <dbReference type="SAM" id="MobiDB-lite"/>
    </source>
</evidence>
<keyword evidence="5" id="KW-1015">Disulfide bond</keyword>
<dbReference type="GO" id="GO:0005126">
    <property type="term" value="F:cytokine receptor binding"/>
    <property type="evidence" value="ECO:0007669"/>
    <property type="project" value="InterPro"/>
</dbReference>
<evidence type="ECO:0000256" key="1">
    <source>
        <dbReference type="ARBA" id="ARBA00004613"/>
    </source>
</evidence>
<feature type="region of interest" description="Disordered" evidence="7">
    <location>
        <begin position="60"/>
        <end position="79"/>
    </location>
</feature>
<dbReference type="OrthoDB" id="9794640at2759"/>
<keyword evidence="2 6" id="KW-0202">Cytokine</keyword>
<evidence type="ECO:0000313" key="9">
    <source>
        <dbReference type="RefSeq" id="XP_040487407.1"/>
    </source>
</evidence>
<keyword evidence="3" id="KW-0964">Secreted</keyword>
<dbReference type="GeneID" id="121103066"/>
<comment type="subcellular location">
    <subcellularLocation>
        <location evidence="1">Secreted</location>
    </subcellularLocation>
</comment>
<sequence length="277" mass="31087">MRSCSQPQILLRKRFTPQNMQDAGLPPGKCPGLQATGGLLTGKGGQRMSFEEYIRSTKLAPETAAQPLPETAAENDDPRALFPPPGESLNSSMAHLSWLLAAALLPCVPARSLAGHLPRNYSPECRDILLLMTQLKNVSSSTCLKDRTYFRVPWERGTVTQIRKTQSACFHRQTLQQIFGLFSTEHSQAAWSHAALDNLLSSLHGCLEHREPREEDTLACLHLGTVVRKDFRSTHLYLQEKKYSHCAWEVVRAEMERRLFLLSHPSRKGESDTQDSP</sequence>
<dbReference type="Proteomes" id="UP000261680">
    <property type="component" value="Unplaced"/>
</dbReference>
<reference evidence="9" key="1">
    <citation type="submission" date="2025-08" db="UniProtKB">
        <authorList>
            <consortium name="RefSeq"/>
        </authorList>
    </citation>
    <scope>IDENTIFICATION</scope>
    <source>
        <tissue evidence="9">Whole blood</tissue>
    </source>
</reference>
<dbReference type="Gene3D" id="1.20.1250.10">
    <property type="match status" value="1"/>
</dbReference>